<name>A0AA38MEA1_9CUCU</name>
<dbReference type="EMBL" id="JALNTZ010000005">
    <property type="protein sequence ID" value="KAJ3652764.1"/>
    <property type="molecule type" value="Genomic_DNA"/>
</dbReference>
<sequence length="549" mass="64233">MSVYSYLDVSPFHLQFDRTQPSLNSFHYANNLPLYYSTDPAEIKFCLDHGLDPNFIHKDKKTIFRLILDGFHWNGIYDECLDETVAMLLYYGGNPAIESRTDNCSELFGPYSAFDFVSLQMYDQVSNFVFQELFMHTMNDDSKCGKLRLQTFLHLVYKQKFLEKSQDRNHVKIFLVDRLINYDLEFVINDNKDHAFLLICLMGMDFERFKTVVRRHPEAVRAALESQEVPNCIFRSFSVFQERMEYLLSTNDFYFNCVIEFFERVDGRSICESGDSELEATTFVLFMVEYGMKCDMDMCHIVYRRFGDCILFRTLLHLDIELDTNKYKSLLTYQTVMVVYLVNITLSVEDIAALISEKSAVGQYTIWDVPRLNLSPSWFYQWIPYDVLRLLDFCVNPKLRTAILTIENLPKVVAKKIDVLPRVPSLVELARDASRKHIVERFEVKTAKEFYSIVNGLPIGESNKKIIKFETPLYHMYVPSDEEGNDMVDNRYNLLSPPSSGDYNINSDSDSDRIEELLYDMYVPTDSEEVESDDESESENFEEDMLRFS</sequence>
<proteinExistence type="predicted"/>
<keyword evidence="3" id="KW-1185">Reference proteome</keyword>
<dbReference type="AlphaFoldDB" id="A0AA38MEA1"/>
<evidence type="ECO:0000256" key="1">
    <source>
        <dbReference type="SAM" id="MobiDB-lite"/>
    </source>
</evidence>
<protein>
    <submittedName>
        <fullName evidence="2">Uncharacterized protein</fullName>
    </submittedName>
</protein>
<dbReference type="Proteomes" id="UP001168821">
    <property type="component" value="Unassembled WGS sequence"/>
</dbReference>
<feature type="compositionally biased region" description="Acidic residues" evidence="1">
    <location>
        <begin position="526"/>
        <end position="543"/>
    </location>
</feature>
<comment type="caution">
    <text evidence="2">The sequence shown here is derived from an EMBL/GenBank/DDBJ whole genome shotgun (WGS) entry which is preliminary data.</text>
</comment>
<reference evidence="2" key="1">
    <citation type="journal article" date="2023" name="G3 (Bethesda)">
        <title>Whole genome assemblies of Zophobas morio and Tenebrio molitor.</title>
        <authorList>
            <person name="Kaur S."/>
            <person name="Stinson S.A."/>
            <person name="diCenzo G.C."/>
        </authorList>
    </citation>
    <scope>NUCLEOTIDE SEQUENCE</scope>
    <source>
        <strain evidence="2">QUZm001</strain>
    </source>
</reference>
<evidence type="ECO:0000313" key="3">
    <source>
        <dbReference type="Proteomes" id="UP001168821"/>
    </source>
</evidence>
<accession>A0AA38MEA1</accession>
<evidence type="ECO:0000313" key="2">
    <source>
        <dbReference type="EMBL" id="KAJ3652764.1"/>
    </source>
</evidence>
<feature type="region of interest" description="Disordered" evidence="1">
    <location>
        <begin position="524"/>
        <end position="549"/>
    </location>
</feature>
<organism evidence="2 3">
    <name type="scientific">Zophobas morio</name>
    <dbReference type="NCBI Taxonomy" id="2755281"/>
    <lineage>
        <taxon>Eukaryota</taxon>
        <taxon>Metazoa</taxon>
        <taxon>Ecdysozoa</taxon>
        <taxon>Arthropoda</taxon>
        <taxon>Hexapoda</taxon>
        <taxon>Insecta</taxon>
        <taxon>Pterygota</taxon>
        <taxon>Neoptera</taxon>
        <taxon>Endopterygota</taxon>
        <taxon>Coleoptera</taxon>
        <taxon>Polyphaga</taxon>
        <taxon>Cucujiformia</taxon>
        <taxon>Tenebrionidae</taxon>
        <taxon>Zophobas</taxon>
    </lineage>
</organism>
<gene>
    <name evidence="2" type="ORF">Zmor_018701</name>
</gene>